<evidence type="ECO:0000313" key="1">
    <source>
        <dbReference type="EMBL" id="MBV7274291.1"/>
    </source>
</evidence>
<dbReference type="EMBL" id="JAEEGC010000072">
    <property type="protein sequence ID" value="MBV7274291.1"/>
    <property type="molecule type" value="Genomic_DNA"/>
</dbReference>
<evidence type="ECO:0000313" key="2">
    <source>
        <dbReference type="Proteomes" id="UP000694308"/>
    </source>
</evidence>
<dbReference type="Proteomes" id="UP000694308">
    <property type="component" value="Unassembled WGS sequence"/>
</dbReference>
<proteinExistence type="predicted"/>
<name>A0A949TYS1_9CLOT</name>
<gene>
    <name evidence="1" type="ORF">I6U48_15405</name>
</gene>
<comment type="caution">
    <text evidence="1">The sequence shown here is derived from an EMBL/GenBank/DDBJ whole genome shotgun (WGS) entry which is preliminary data.</text>
</comment>
<organism evidence="1 2">
    <name type="scientific">Clostridium thailandense</name>
    <dbReference type="NCBI Taxonomy" id="2794346"/>
    <lineage>
        <taxon>Bacteria</taxon>
        <taxon>Bacillati</taxon>
        <taxon>Bacillota</taxon>
        <taxon>Clostridia</taxon>
        <taxon>Eubacteriales</taxon>
        <taxon>Clostridiaceae</taxon>
        <taxon>Clostridium</taxon>
    </lineage>
</organism>
<accession>A0A949TYS1</accession>
<dbReference type="AlphaFoldDB" id="A0A949TYS1"/>
<sequence>MLKMDVLNYFTNREDCENFLNNFNFEYFIPYFHDWADYNRYTVKLNEECTKITYCSLDSVKDGLVKDSFPFFDVERLKIKNKEGILVNAFQLAQAGESLRRYVKGKKYLSE</sequence>
<protein>
    <submittedName>
        <fullName evidence="1">Uncharacterized protein</fullName>
    </submittedName>
</protein>
<reference evidence="1" key="1">
    <citation type="submission" date="2020-12" db="EMBL/GenBank/DDBJ databases">
        <title>Clostridium thailandense sp. nov., a novel acetogenic bacterium isolated from peat land soil in Thailand.</title>
        <authorList>
            <person name="Chaikitkaew S."/>
            <person name="Birkeland N.K."/>
        </authorList>
    </citation>
    <scope>NUCLEOTIDE SEQUENCE</scope>
    <source>
        <strain evidence="1">PL3</strain>
    </source>
</reference>
<keyword evidence="2" id="KW-1185">Reference proteome</keyword>